<gene>
    <name evidence="1" type="ORF">ABIC20_005174</name>
</gene>
<comment type="caution">
    <text evidence="1">The sequence shown here is derived from an EMBL/GenBank/DDBJ whole genome shotgun (WGS) entry which is preliminary data.</text>
</comment>
<proteinExistence type="predicted"/>
<evidence type="ECO:0000313" key="1">
    <source>
        <dbReference type="EMBL" id="MET3867865.1"/>
    </source>
</evidence>
<sequence length="130" mass="13785">MCLLTATDQPHAADAPTLREKADAAYEDLLIAIAARQKLLQDIDDGARSAAFGKGLPDERLKRINKIAQQAEYAYQQAAHAVMLGEPHAGAVTSLSLALAMQIRLGRNDKDARLAAPAERLPATASVGAL</sequence>
<organism evidence="1 2">
    <name type="scientific">Methylobacterium radiotolerans</name>
    <dbReference type="NCBI Taxonomy" id="31998"/>
    <lineage>
        <taxon>Bacteria</taxon>
        <taxon>Pseudomonadati</taxon>
        <taxon>Pseudomonadota</taxon>
        <taxon>Alphaproteobacteria</taxon>
        <taxon>Hyphomicrobiales</taxon>
        <taxon>Methylobacteriaceae</taxon>
        <taxon>Methylobacterium</taxon>
    </lineage>
</organism>
<dbReference type="Proteomes" id="UP001549119">
    <property type="component" value="Unassembled WGS sequence"/>
</dbReference>
<evidence type="ECO:0000313" key="2">
    <source>
        <dbReference type="Proteomes" id="UP001549119"/>
    </source>
</evidence>
<dbReference type="RefSeq" id="WP_209650661.1">
    <property type="nucleotide sequence ID" value="NZ_JBEPNV010000001.1"/>
</dbReference>
<keyword evidence="2" id="KW-1185">Reference proteome</keyword>
<accession>A0ABV2NMY4</accession>
<dbReference type="EMBL" id="JBEPNW010000002">
    <property type="protein sequence ID" value="MET3867865.1"/>
    <property type="molecule type" value="Genomic_DNA"/>
</dbReference>
<name>A0ABV2NMY4_9HYPH</name>
<protein>
    <submittedName>
        <fullName evidence="1">Fructoselysine-6-P-deglycase FrlB-like protein</fullName>
    </submittedName>
</protein>
<reference evidence="1 2" key="1">
    <citation type="submission" date="2024-06" db="EMBL/GenBank/DDBJ databases">
        <title>Genomics of switchgrass bacterial isolates.</title>
        <authorList>
            <person name="Shade A."/>
        </authorList>
    </citation>
    <scope>NUCLEOTIDE SEQUENCE [LARGE SCALE GENOMIC DNA]</scope>
    <source>
        <strain evidence="1 2">PvP084</strain>
    </source>
</reference>